<dbReference type="HOGENOM" id="CLU_3413628_0_0_2"/>
<reference evidence="1 2" key="1">
    <citation type="journal article" date="2013" name="PLoS ONE">
        <title>Assembly-driven community genomics of a hypersaline microbial ecosystem.</title>
        <authorList>
            <person name="Podell S."/>
            <person name="Ugalde J.A."/>
            <person name="Narasingarao P."/>
            <person name="Banfield J.F."/>
            <person name="Heidelberg K.B."/>
            <person name="Allen E.E."/>
        </authorList>
    </citation>
    <scope>NUCLEOTIDE SEQUENCE [LARGE SCALE GENOMIC DNA]</scope>
    <source>
        <strain evidence="2">J07HQW2</strain>
    </source>
</reference>
<dbReference type="Proteomes" id="UP000030710">
    <property type="component" value="Unassembled WGS sequence"/>
</dbReference>
<name>U1MUV4_9EURY</name>
<gene>
    <name evidence="1" type="ORF">J07HQW2_00593</name>
</gene>
<protein>
    <submittedName>
        <fullName evidence="1">Uncharacterized protein</fullName>
    </submittedName>
</protein>
<feature type="non-terminal residue" evidence="1">
    <location>
        <position position="28"/>
    </location>
</feature>
<evidence type="ECO:0000313" key="2">
    <source>
        <dbReference type="Proteomes" id="UP000030710"/>
    </source>
</evidence>
<evidence type="ECO:0000313" key="1">
    <source>
        <dbReference type="EMBL" id="ERG94159.1"/>
    </source>
</evidence>
<sequence>MGLGLAWLPLLSRGLPVSTTVFAGTDHC</sequence>
<dbReference type="AlphaFoldDB" id="U1MUV4"/>
<accession>U1MUV4</accession>
<dbReference type="EMBL" id="KE356561">
    <property type="protein sequence ID" value="ERG94159.1"/>
    <property type="molecule type" value="Genomic_DNA"/>
</dbReference>
<organism evidence="1 2">
    <name type="scientific">Haloquadratum walsbyi J07HQW2</name>
    <dbReference type="NCBI Taxonomy" id="1238425"/>
    <lineage>
        <taxon>Archaea</taxon>
        <taxon>Methanobacteriati</taxon>
        <taxon>Methanobacteriota</taxon>
        <taxon>Stenosarchaea group</taxon>
        <taxon>Halobacteria</taxon>
        <taxon>Halobacteriales</taxon>
        <taxon>Haloferacaceae</taxon>
        <taxon>Haloquadratum</taxon>
    </lineage>
</organism>
<proteinExistence type="predicted"/>